<dbReference type="EMBL" id="FOVP01000008">
    <property type="protein sequence ID" value="SFN76261.1"/>
    <property type="molecule type" value="Genomic_DNA"/>
</dbReference>
<organism evidence="1 2">
    <name type="scientific">Roseovarius lutimaris</name>
    <dbReference type="NCBI Taxonomy" id="1005928"/>
    <lineage>
        <taxon>Bacteria</taxon>
        <taxon>Pseudomonadati</taxon>
        <taxon>Pseudomonadota</taxon>
        <taxon>Alphaproteobacteria</taxon>
        <taxon>Rhodobacterales</taxon>
        <taxon>Roseobacteraceae</taxon>
        <taxon>Roseovarius</taxon>
    </lineage>
</organism>
<dbReference type="Proteomes" id="UP000198599">
    <property type="component" value="Unassembled WGS sequence"/>
</dbReference>
<protein>
    <recommendedName>
        <fullName evidence="3">DUF2059 domain-containing protein</fullName>
    </recommendedName>
</protein>
<reference evidence="2" key="1">
    <citation type="submission" date="2016-10" db="EMBL/GenBank/DDBJ databases">
        <authorList>
            <person name="Varghese N."/>
            <person name="Submissions S."/>
        </authorList>
    </citation>
    <scope>NUCLEOTIDE SEQUENCE [LARGE SCALE GENOMIC DNA]</scope>
    <source>
        <strain evidence="2">DSM 28463</strain>
    </source>
</reference>
<gene>
    <name evidence="1" type="ORF">SAMN04487859_108113</name>
</gene>
<dbReference type="RefSeq" id="WP_245736271.1">
    <property type="nucleotide sequence ID" value="NZ_FOVP01000008.1"/>
</dbReference>
<dbReference type="AlphaFoldDB" id="A0A1I5BP54"/>
<keyword evidence="2" id="KW-1185">Reference proteome</keyword>
<accession>A0A1I5BP54</accession>
<evidence type="ECO:0008006" key="3">
    <source>
        <dbReference type="Google" id="ProtNLM"/>
    </source>
</evidence>
<sequence length="279" mass="30874">MRQLARITRRALFGGLAGLVFLAGPALADRAGDVSRLITALRFEETIEIMRDEGLRYGGEVGQEMLAEGELARWDAIVAQVYDRDTMQTKVTEGFTAALDGVDLAPLLTFFEGPGQEIVALELAARKSLLDPEVETATEKLYSQMVKDGDVLVERVDVFIDDSDLIERNVTGALNANLVFYTGLADGGGFDLPEADMLADIWAQEEDMRKQTEIWLRSFLVLAYQPLARSKLEAYIALYQSPAGRDLNRALFAAYDGMYEDLSYQLGRAVALQMQGEDL</sequence>
<name>A0A1I5BP54_9RHOB</name>
<proteinExistence type="predicted"/>
<evidence type="ECO:0000313" key="2">
    <source>
        <dbReference type="Proteomes" id="UP000198599"/>
    </source>
</evidence>
<evidence type="ECO:0000313" key="1">
    <source>
        <dbReference type="EMBL" id="SFN76261.1"/>
    </source>
</evidence>
<dbReference type="STRING" id="1005928.SAMN04487859_108113"/>